<dbReference type="EMBL" id="VBOS01000314">
    <property type="protein sequence ID" value="TMQ52726.1"/>
    <property type="molecule type" value="Genomic_DNA"/>
</dbReference>
<comment type="caution">
    <text evidence="1">The sequence shown here is derived from an EMBL/GenBank/DDBJ whole genome shotgun (WGS) entry which is preliminary data.</text>
</comment>
<evidence type="ECO:0000313" key="1">
    <source>
        <dbReference type="EMBL" id="TMQ52726.1"/>
    </source>
</evidence>
<proteinExistence type="predicted"/>
<protein>
    <submittedName>
        <fullName evidence="1">DUF1207 domain-containing protein</fullName>
    </submittedName>
</protein>
<organism evidence="1 2">
    <name type="scientific">Eiseniibacteriota bacterium</name>
    <dbReference type="NCBI Taxonomy" id="2212470"/>
    <lineage>
        <taxon>Bacteria</taxon>
        <taxon>Candidatus Eiseniibacteriota</taxon>
    </lineage>
</organism>
<gene>
    <name evidence="1" type="ORF">E6K72_08935</name>
</gene>
<reference evidence="1 2" key="1">
    <citation type="journal article" date="2019" name="Nat. Microbiol.">
        <title>Mediterranean grassland soil C-N compound turnover is dependent on rainfall and depth, and is mediated by genomically divergent microorganisms.</title>
        <authorList>
            <person name="Diamond S."/>
            <person name="Andeer P.F."/>
            <person name="Li Z."/>
            <person name="Crits-Christoph A."/>
            <person name="Burstein D."/>
            <person name="Anantharaman K."/>
            <person name="Lane K.R."/>
            <person name="Thomas B.C."/>
            <person name="Pan C."/>
            <person name="Northen T.R."/>
            <person name="Banfield J.F."/>
        </authorList>
    </citation>
    <scope>NUCLEOTIDE SEQUENCE [LARGE SCALE GENOMIC DNA]</scope>
    <source>
        <strain evidence="1">WS_2</strain>
    </source>
</reference>
<dbReference type="Pfam" id="PF06727">
    <property type="entry name" value="DUF1207"/>
    <property type="match status" value="1"/>
</dbReference>
<dbReference type="AlphaFoldDB" id="A0A538SMX4"/>
<accession>A0A538SMX4</accession>
<sequence>MTSAMKRGRHGVPRMSEKTLCAWVMLVFAIVPCDKAWSDEQAPREYCGINIPPDEATGSVPLPEGDVFCPLIADPKAVYSYIAYVRGTSSSPLGTNLGSVGIGDRFGLFRWGGPRPGEGFQISMEGGVFAQFDLNTPSDDLINADYLVALPMTFRRDGVSVRLRLYHQSSHLGDEFVLRSRIPRENFSFQSVEGILSFDRGPLRLYAGGEDLFGANPGNVETWLLHGGVEFRQRASVLRLGQFASLRLVAGGDVKAVEDLNWQPAWSAVAGIEVGSPHEGLHASRRWSLLAHYYNGPSPYGQFFRSGVEYYGVGLHFAL</sequence>
<dbReference type="InterPro" id="IPR009599">
    <property type="entry name" value="DUF1207"/>
</dbReference>
<evidence type="ECO:0000313" key="2">
    <source>
        <dbReference type="Proteomes" id="UP000317716"/>
    </source>
</evidence>
<dbReference type="Proteomes" id="UP000317716">
    <property type="component" value="Unassembled WGS sequence"/>
</dbReference>
<name>A0A538SMX4_UNCEI</name>